<evidence type="ECO:0000256" key="3">
    <source>
        <dbReference type="ARBA" id="ARBA00005597"/>
    </source>
</evidence>
<feature type="compositionally biased region" description="Acidic residues" evidence="12">
    <location>
        <begin position="1010"/>
        <end position="1022"/>
    </location>
</feature>
<accession>A0ABR0KBC2</accession>
<feature type="domain" description="SMC hinge" evidence="13">
    <location>
        <begin position="559"/>
        <end position="675"/>
    </location>
</feature>
<keyword evidence="9" id="KW-0131">Cell cycle</keyword>
<keyword evidence="7 11" id="KW-0175">Coiled coil</keyword>
<proteinExistence type="inferred from homology"/>
<dbReference type="PIRSF" id="PIRSF005719">
    <property type="entry name" value="SMC"/>
    <property type="match status" value="1"/>
</dbReference>
<dbReference type="Gene3D" id="1.20.1060.20">
    <property type="match status" value="1"/>
</dbReference>
<evidence type="ECO:0000256" key="6">
    <source>
        <dbReference type="ARBA" id="ARBA00022776"/>
    </source>
</evidence>
<feature type="region of interest" description="Disordered" evidence="12">
    <location>
        <begin position="998"/>
        <end position="1029"/>
    </location>
</feature>
<evidence type="ECO:0000256" key="7">
    <source>
        <dbReference type="ARBA" id="ARBA00023054"/>
    </source>
</evidence>
<dbReference type="EMBL" id="JAVRRG010000048">
    <property type="protein sequence ID" value="KAK5093050.1"/>
    <property type="molecule type" value="Genomic_DNA"/>
</dbReference>
<dbReference type="InterPro" id="IPR036277">
    <property type="entry name" value="SMC_hinge_sf"/>
</dbReference>
<dbReference type="InterPro" id="IPR028468">
    <property type="entry name" value="Smc1_ABC"/>
</dbReference>
<dbReference type="PANTHER" id="PTHR18937:SF12">
    <property type="entry name" value="STRUCTURAL MAINTENANCE OF CHROMOSOMES PROTEIN"/>
    <property type="match status" value="1"/>
</dbReference>
<gene>
    <name evidence="14" type="primary">SMC1_1</name>
    <name evidence="14" type="ORF">LTR24_004579</name>
</gene>
<feature type="coiled-coil region" evidence="11">
    <location>
        <begin position="743"/>
        <end position="819"/>
    </location>
</feature>
<evidence type="ECO:0000313" key="14">
    <source>
        <dbReference type="EMBL" id="KAK5093050.1"/>
    </source>
</evidence>
<sequence>MGKLIRLELFSAYPTLTTTTAGGNILTVIDFKSYKGHHTLLFGDAFFTSIIGPNGSGKSNSMDAISFVLGIKSAHLRSQHLRELIYRGRVIRKSIAAGDRQTAGQEEAEEEESTQTSTQGNDPKSAWVMAVFEDDAGETQKWKRSITTAGVSEYRINDRLVTSHQYNEAMETENILIKARNFLVFQGDVEAIAIQKPQDLTRLIEQVSGSLEYKPDYDRLKAEQDEANDQQSLQVNRRRGINAEIRQYKEQKDEADKFLKKTEERDDAIATHILWKLYHLQQDIEHSSAEIQKHQNDLKEFQRGIERFNKAFEAAKKEYTEAGRDVSKAEKAIKAKEKEIEDEDTKLVPIDEQINLSTKQLTKYTNRIQAIQKERQAQAEQVDSLQKDLGTVERAEAQWQAEWQQTAGRQGGQLSDADLRELNRLREEVGKRASADQSRVAALQSERGPQEATYNNLKNNVDSQEFRLRALEGDKAQVDERKTTLSETATQLQQEIDEKRRKLTTLSSQRLQTARQRTELDEKLAEVARKLLEADDGRRASEKEVRIRDTIATLKRTYPGVKGRLHELCKPKQKKFGEAVSTVLGRHFDSVIVDTEATAKQCIEYLRDQRAGQATFIPLDTIQVKAINLSLKGSDPGVKLAIDTIDYDNAISRAVSYACGNAIVCDTLDIAKRMVYNKGVDAKAVTLDGTVIHKGGLITGGRGKDQNTRRWDDAEVDKLNKLKDQLLERFNALPQDRVQVTEEQTLQNELSGLESQLRYAQDEIEALNRNIESKQSEINNLRRQLNADRPKLGQERAKLEEIDQDIEDHSSTVREVEDEVFQAFCERLGFDSIRDYEARQGSLQQAAAQKKVEFITQKGRIEGQLNYEKTRLQSTDDRIQALQDKHQRDRQTIDELNEEKQGLQDDLETMKDELDQLNAQLEQRKETHQASADKLNKAKAEVQKRSKNMEASFKALSSLEGEVKRHAASRYTLLRRCKIDDIQIPLAEGSASLEQLPINDLPLTSRDDSDSMDVDGDDEDDTAASALQGPQVSDYGIEVDFTDLDDDLKEDSTPTADTQLQEAIEKLNAQLSKMTPNSHAGTRLQASEGRLRDTDAEYRAIHDRYATLSKEYNSVKRKRNDLFLKAYNHISEQIEPIYSNLTRSSEFPAGGRAFLSADEDEPYLAGVNYHTMPPAKRFRDMEHLSGGEKTMAALALLFAIHSYQPSPFFVLDEVDAALDNANVQKLVTYVRNHAGPGMQFIVISLKTGFFQGSEALVGVYRDQSANSSKSLTLDLRKYS</sequence>
<evidence type="ECO:0000256" key="12">
    <source>
        <dbReference type="SAM" id="MobiDB-lite"/>
    </source>
</evidence>
<dbReference type="CDD" id="cd03275">
    <property type="entry name" value="ABC_SMC1_euk"/>
    <property type="match status" value="2"/>
</dbReference>
<name>A0ABR0KBC2_9EURO</name>
<evidence type="ECO:0000256" key="8">
    <source>
        <dbReference type="ARBA" id="ARBA00023242"/>
    </source>
</evidence>
<dbReference type="Pfam" id="PF02463">
    <property type="entry name" value="SMC_N"/>
    <property type="match status" value="1"/>
</dbReference>
<feature type="region of interest" description="Disordered" evidence="12">
    <location>
        <begin position="430"/>
        <end position="459"/>
    </location>
</feature>
<evidence type="ECO:0000256" key="9">
    <source>
        <dbReference type="ARBA" id="ARBA00023306"/>
    </source>
</evidence>
<evidence type="ECO:0000256" key="4">
    <source>
        <dbReference type="ARBA" id="ARBA00022454"/>
    </source>
</evidence>
<evidence type="ECO:0000259" key="13">
    <source>
        <dbReference type="SMART" id="SM00968"/>
    </source>
</evidence>
<evidence type="ECO:0000256" key="10">
    <source>
        <dbReference type="PIRNR" id="PIRNR005719"/>
    </source>
</evidence>
<keyword evidence="8 10" id="KW-0539">Nucleus</keyword>
<evidence type="ECO:0000256" key="11">
    <source>
        <dbReference type="SAM" id="Coils"/>
    </source>
</evidence>
<dbReference type="Proteomes" id="UP001345013">
    <property type="component" value="Unassembled WGS sequence"/>
</dbReference>
<reference evidence="14 15" key="1">
    <citation type="submission" date="2023-08" db="EMBL/GenBank/DDBJ databases">
        <title>Black Yeasts Isolated from many extreme environments.</title>
        <authorList>
            <person name="Coleine C."/>
            <person name="Stajich J.E."/>
            <person name="Selbmann L."/>
        </authorList>
    </citation>
    <scope>NUCLEOTIDE SEQUENCE [LARGE SCALE GENOMIC DNA]</scope>
    <source>
        <strain evidence="14 15">CCFEE 5885</strain>
    </source>
</reference>
<keyword evidence="6" id="KW-0498">Mitosis</keyword>
<dbReference type="InterPro" id="IPR010935">
    <property type="entry name" value="SMC_hinge"/>
</dbReference>
<dbReference type="InterPro" id="IPR024704">
    <property type="entry name" value="SMC"/>
</dbReference>
<comment type="caution">
    <text evidence="14">The sequence shown here is derived from an EMBL/GenBank/DDBJ whole genome shotgun (WGS) entry which is preliminary data.</text>
</comment>
<dbReference type="SMART" id="SM00968">
    <property type="entry name" value="SMC_hinge"/>
    <property type="match status" value="1"/>
</dbReference>
<protein>
    <recommendedName>
        <fullName evidence="10">Structural maintenance of chromosomes protein</fullName>
    </recommendedName>
</protein>
<feature type="coiled-coil region" evidence="11">
    <location>
        <begin position="879"/>
        <end position="952"/>
    </location>
</feature>
<organism evidence="14 15">
    <name type="scientific">Lithohypha guttulata</name>
    <dbReference type="NCBI Taxonomy" id="1690604"/>
    <lineage>
        <taxon>Eukaryota</taxon>
        <taxon>Fungi</taxon>
        <taxon>Dikarya</taxon>
        <taxon>Ascomycota</taxon>
        <taxon>Pezizomycotina</taxon>
        <taxon>Eurotiomycetes</taxon>
        <taxon>Chaetothyriomycetidae</taxon>
        <taxon>Chaetothyriales</taxon>
        <taxon>Trichomeriaceae</taxon>
        <taxon>Lithohypha</taxon>
    </lineage>
</organism>
<keyword evidence="5" id="KW-0132">Cell division</keyword>
<dbReference type="Gene3D" id="3.40.50.300">
    <property type="entry name" value="P-loop containing nucleotide triphosphate hydrolases"/>
    <property type="match status" value="2"/>
</dbReference>
<comment type="similarity">
    <text evidence="3">Belongs to the SMC family. SMC1 subfamily.</text>
</comment>
<evidence type="ECO:0000256" key="2">
    <source>
        <dbReference type="ARBA" id="ARBA00004286"/>
    </source>
</evidence>
<evidence type="ECO:0000256" key="5">
    <source>
        <dbReference type="ARBA" id="ARBA00022618"/>
    </source>
</evidence>
<dbReference type="SUPFAM" id="SSF57997">
    <property type="entry name" value="Tropomyosin"/>
    <property type="match status" value="1"/>
</dbReference>
<dbReference type="InterPro" id="IPR027417">
    <property type="entry name" value="P-loop_NTPase"/>
</dbReference>
<dbReference type="SUPFAM" id="SSF52540">
    <property type="entry name" value="P-loop containing nucleoside triphosphate hydrolases"/>
    <property type="match status" value="1"/>
</dbReference>
<keyword evidence="4" id="KW-0158">Chromosome</keyword>
<evidence type="ECO:0000313" key="15">
    <source>
        <dbReference type="Proteomes" id="UP001345013"/>
    </source>
</evidence>
<keyword evidence="15" id="KW-1185">Reference proteome</keyword>
<dbReference type="InterPro" id="IPR003395">
    <property type="entry name" value="RecF/RecN/SMC_N"/>
</dbReference>
<dbReference type="Gene3D" id="1.10.287.1490">
    <property type="match status" value="1"/>
</dbReference>
<comment type="subcellular location">
    <subcellularLocation>
        <location evidence="2">Chromosome</location>
    </subcellularLocation>
    <subcellularLocation>
        <location evidence="1 10">Nucleus</location>
    </subcellularLocation>
</comment>
<feature type="region of interest" description="Disordered" evidence="12">
    <location>
        <begin position="97"/>
        <end position="124"/>
    </location>
</feature>
<dbReference type="Pfam" id="PF06470">
    <property type="entry name" value="SMC_hinge"/>
    <property type="match status" value="1"/>
</dbReference>
<dbReference type="SUPFAM" id="SSF75553">
    <property type="entry name" value="Smc hinge domain"/>
    <property type="match status" value="1"/>
</dbReference>
<dbReference type="PANTHER" id="PTHR18937">
    <property type="entry name" value="STRUCTURAL MAINTENANCE OF CHROMOSOMES SMC FAMILY MEMBER"/>
    <property type="match status" value="1"/>
</dbReference>
<feature type="coiled-coil region" evidence="11">
    <location>
        <begin position="241"/>
        <end position="388"/>
    </location>
</feature>
<evidence type="ECO:0000256" key="1">
    <source>
        <dbReference type="ARBA" id="ARBA00004123"/>
    </source>
</evidence>
<dbReference type="Gene3D" id="3.30.70.1620">
    <property type="match status" value="1"/>
</dbReference>